<dbReference type="PANTHER" id="PTHR33706:SF1">
    <property type="entry name" value="TPR REPEAT PROTEIN"/>
    <property type="match status" value="1"/>
</dbReference>
<reference evidence="3" key="1">
    <citation type="submission" date="2016-10" db="EMBL/GenBank/DDBJ databases">
        <authorList>
            <person name="Varghese N."/>
            <person name="Submissions S."/>
        </authorList>
    </citation>
    <scope>NUCLEOTIDE SEQUENCE [LARGE SCALE GENOMIC DNA]</scope>
    <source>
        <strain evidence="3">DSM 28881</strain>
    </source>
</reference>
<feature type="chain" id="PRO_5011470071" evidence="1">
    <location>
        <begin position="20"/>
        <end position="227"/>
    </location>
</feature>
<dbReference type="Pfam" id="PF07661">
    <property type="entry name" value="MORN_2"/>
    <property type="match status" value="3"/>
</dbReference>
<dbReference type="Gene3D" id="3.90.930.1">
    <property type="match status" value="1"/>
</dbReference>
<sequence length="227" mass="26181">MKRLSIVLVVLFTNCILFAQDLNQFDANGQRHGEWKKTFKNTKVTRYQGQFDHGKEIGTFNFYKNIDGKAVLTATKVFNADNDVAQVTFLSSNKRKISEGKMRGRNHIGKWVIYHNKSDQVMTEELYNDKGKLEGLRQVYYLSGQVAEKALYRDGLLHGEANWFAENGKLIKVITYKNDKFDGVYKAYNKQGVIATEGHYRDDVKCCIWKRYKNGAVVEEKDLDKKG</sequence>
<dbReference type="STRING" id="1144750.SAMN05443431_104127"/>
<accession>A0A1I3NFE3</accession>
<feature type="signal peptide" evidence="1">
    <location>
        <begin position="1"/>
        <end position="19"/>
    </location>
</feature>
<protein>
    <submittedName>
        <fullName evidence="2">MORN repeat variant</fullName>
    </submittedName>
</protein>
<organism evidence="2 3">
    <name type="scientific">Olleya namhaensis</name>
    <dbReference type="NCBI Taxonomy" id="1144750"/>
    <lineage>
        <taxon>Bacteria</taxon>
        <taxon>Pseudomonadati</taxon>
        <taxon>Bacteroidota</taxon>
        <taxon>Flavobacteriia</taxon>
        <taxon>Flavobacteriales</taxon>
        <taxon>Flavobacteriaceae</taxon>
    </lineage>
</organism>
<evidence type="ECO:0000313" key="3">
    <source>
        <dbReference type="Proteomes" id="UP000199559"/>
    </source>
</evidence>
<dbReference type="AlphaFoldDB" id="A0A1I3NFE3"/>
<dbReference type="PANTHER" id="PTHR33706">
    <property type="entry name" value="MORN VARIANT REPEAT PROTEIN"/>
    <property type="match status" value="1"/>
</dbReference>
<dbReference type="RefSeq" id="WP_090839206.1">
    <property type="nucleotide sequence ID" value="NZ_FORM01000004.1"/>
</dbReference>
<dbReference type="EMBL" id="FORM01000004">
    <property type="protein sequence ID" value="SFJ07889.1"/>
    <property type="molecule type" value="Genomic_DNA"/>
</dbReference>
<keyword evidence="3" id="KW-1185">Reference proteome</keyword>
<gene>
    <name evidence="2" type="ORF">SAMN05443431_104127</name>
</gene>
<proteinExistence type="predicted"/>
<dbReference type="InterPro" id="IPR011652">
    <property type="entry name" value="MORN_2"/>
</dbReference>
<dbReference type="Proteomes" id="UP000199559">
    <property type="component" value="Unassembled WGS sequence"/>
</dbReference>
<name>A0A1I3NFE3_9FLAO</name>
<evidence type="ECO:0000256" key="1">
    <source>
        <dbReference type="SAM" id="SignalP"/>
    </source>
</evidence>
<evidence type="ECO:0000313" key="2">
    <source>
        <dbReference type="EMBL" id="SFJ07889.1"/>
    </source>
</evidence>
<keyword evidence="1" id="KW-0732">Signal</keyword>
<dbReference type="SUPFAM" id="SSF82185">
    <property type="entry name" value="Histone H3 K4-specific methyltransferase SET7/9 N-terminal domain"/>
    <property type="match status" value="2"/>
</dbReference>